<evidence type="ECO:0000256" key="2">
    <source>
        <dbReference type="SAM" id="Phobius"/>
    </source>
</evidence>
<keyword evidence="2" id="KW-0812">Transmembrane</keyword>
<feature type="transmembrane region" description="Helical" evidence="2">
    <location>
        <begin position="191"/>
        <end position="210"/>
    </location>
</feature>
<evidence type="ECO:0000313" key="4">
    <source>
        <dbReference type="Proteomes" id="UP000054279"/>
    </source>
</evidence>
<gene>
    <name evidence="3" type="ORF">M422DRAFT_29433</name>
</gene>
<feature type="compositionally biased region" description="Basic and acidic residues" evidence="1">
    <location>
        <begin position="337"/>
        <end position="347"/>
    </location>
</feature>
<dbReference type="Proteomes" id="UP000054279">
    <property type="component" value="Unassembled WGS sequence"/>
</dbReference>
<keyword evidence="2" id="KW-0472">Membrane</keyword>
<feature type="transmembrane region" description="Helical" evidence="2">
    <location>
        <begin position="69"/>
        <end position="88"/>
    </location>
</feature>
<organism evidence="3 4">
    <name type="scientific">Sphaerobolus stellatus (strain SS14)</name>
    <dbReference type="NCBI Taxonomy" id="990650"/>
    <lineage>
        <taxon>Eukaryota</taxon>
        <taxon>Fungi</taxon>
        <taxon>Dikarya</taxon>
        <taxon>Basidiomycota</taxon>
        <taxon>Agaricomycotina</taxon>
        <taxon>Agaricomycetes</taxon>
        <taxon>Phallomycetidae</taxon>
        <taxon>Geastrales</taxon>
        <taxon>Sphaerobolaceae</taxon>
        <taxon>Sphaerobolus</taxon>
    </lineage>
</organism>
<reference evidence="3 4" key="1">
    <citation type="submission" date="2014-06" db="EMBL/GenBank/DDBJ databases">
        <title>Evolutionary Origins and Diversification of the Mycorrhizal Mutualists.</title>
        <authorList>
            <consortium name="DOE Joint Genome Institute"/>
            <consortium name="Mycorrhizal Genomics Consortium"/>
            <person name="Kohler A."/>
            <person name="Kuo A."/>
            <person name="Nagy L.G."/>
            <person name="Floudas D."/>
            <person name="Copeland A."/>
            <person name="Barry K.W."/>
            <person name="Cichocki N."/>
            <person name="Veneault-Fourrey C."/>
            <person name="LaButti K."/>
            <person name="Lindquist E.A."/>
            <person name="Lipzen A."/>
            <person name="Lundell T."/>
            <person name="Morin E."/>
            <person name="Murat C."/>
            <person name="Riley R."/>
            <person name="Ohm R."/>
            <person name="Sun H."/>
            <person name="Tunlid A."/>
            <person name="Henrissat B."/>
            <person name="Grigoriev I.V."/>
            <person name="Hibbett D.S."/>
            <person name="Martin F."/>
        </authorList>
    </citation>
    <scope>NUCLEOTIDE SEQUENCE [LARGE SCALE GENOMIC DNA]</scope>
    <source>
        <strain evidence="3 4">SS14</strain>
    </source>
</reference>
<feature type="transmembrane region" description="Helical" evidence="2">
    <location>
        <begin position="149"/>
        <end position="171"/>
    </location>
</feature>
<name>A0A0C9W423_SPHS4</name>
<keyword evidence="2" id="KW-1133">Transmembrane helix</keyword>
<accession>A0A0C9W423</accession>
<protein>
    <submittedName>
        <fullName evidence="3">Unplaced genomic scaffold SPHSTscaffold_34, whole genome shotgun sequence</fullName>
    </submittedName>
</protein>
<dbReference type="PANTHER" id="PTHR28297:SF1">
    <property type="entry name" value="FUNGAL PROTEIN"/>
    <property type="match status" value="1"/>
</dbReference>
<feature type="transmembrane region" description="Helical" evidence="2">
    <location>
        <begin position="21"/>
        <end position="49"/>
    </location>
</feature>
<dbReference type="Pfam" id="PF10445">
    <property type="entry name" value="DUF2456"/>
    <property type="match status" value="1"/>
</dbReference>
<feature type="region of interest" description="Disordered" evidence="1">
    <location>
        <begin position="324"/>
        <end position="347"/>
    </location>
</feature>
<evidence type="ECO:0000313" key="3">
    <source>
        <dbReference type="EMBL" id="KIJ46011.1"/>
    </source>
</evidence>
<sequence length="347" mass="38424">MVDLEALKERHQDARLTRKHVLYLLGLHGVGAAVLDAAVNFIFACLMYRTTSKEIRIWSLPKNTIAGDLGVTVVIQSMLTTLIVGAMVRRDIRAKRIEPFAFPWPATNMQDKRSSDNWFMKALGFLSPSETKYHRNVFCSMLHSLSMTLLRGFLISVPYFLILWPLTIALIAPPYGGINLHGTWIPEIIKAIFGGVLGLIQTPLIAALILGAPSSIKHRRPANLKWSMIVPPTTVDTSTPPPTVVSPPLPAFTASKSPTHPLHGVWQWEFLGKDKGHYVPTIPAAQRAKRKKLRKAQISGPAVIEMDSINGIRLEVNERRIGVSGRGVGDTKSGGLRRLEQVHHGRI</sequence>
<dbReference type="AlphaFoldDB" id="A0A0C9W423"/>
<dbReference type="PANTHER" id="PTHR28297">
    <property type="entry name" value="FUNGAL PROTEIN"/>
    <property type="match status" value="1"/>
</dbReference>
<evidence type="ECO:0000256" key="1">
    <source>
        <dbReference type="SAM" id="MobiDB-lite"/>
    </source>
</evidence>
<dbReference type="EMBL" id="KN837109">
    <property type="protein sequence ID" value="KIJ46011.1"/>
    <property type="molecule type" value="Genomic_DNA"/>
</dbReference>
<dbReference type="HOGENOM" id="CLU_799667_0_0_1"/>
<proteinExistence type="predicted"/>
<dbReference type="OrthoDB" id="15595at2759"/>
<dbReference type="InterPro" id="IPR018852">
    <property type="entry name" value="DUF2456"/>
</dbReference>
<keyword evidence="4" id="KW-1185">Reference proteome</keyword>